<dbReference type="SUPFAM" id="SSF54637">
    <property type="entry name" value="Thioesterase/thiol ester dehydrase-isomerase"/>
    <property type="match status" value="2"/>
</dbReference>
<organism evidence="3 4">
    <name type="scientific">Geopseudomonas sagittaria</name>
    <dbReference type="NCBI Taxonomy" id="1135990"/>
    <lineage>
        <taxon>Bacteria</taxon>
        <taxon>Pseudomonadati</taxon>
        <taxon>Pseudomonadota</taxon>
        <taxon>Gammaproteobacteria</taxon>
        <taxon>Pseudomonadales</taxon>
        <taxon>Pseudomonadaceae</taxon>
        <taxon>Geopseudomonas</taxon>
    </lineage>
</organism>
<dbReference type="Proteomes" id="UP000243084">
    <property type="component" value="Unassembled WGS sequence"/>
</dbReference>
<dbReference type="OrthoDB" id="5415111at2"/>
<accession>A0A1I5RB80</accession>
<keyword evidence="4" id="KW-1185">Reference proteome</keyword>
<evidence type="ECO:0000259" key="1">
    <source>
        <dbReference type="Pfam" id="PF01575"/>
    </source>
</evidence>
<dbReference type="RefSeq" id="WP_092429105.1">
    <property type="nucleotide sequence ID" value="NZ_FOXM01000003.1"/>
</dbReference>
<feature type="domain" description="FAS1-like dehydratase" evidence="2">
    <location>
        <begin position="39"/>
        <end position="122"/>
    </location>
</feature>
<evidence type="ECO:0000313" key="4">
    <source>
        <dbReference type="Proteomes" id="UP000243084"/>
    </source>
</evidence>
<evidence type="ECO:0000313" key="3">
    <source>
        <dbReference type="EMBL" id="SFP55597.1"/>
    </source>
</evidence>
<reference evidence="4" key="1">
    <citation type="submission" date="2016-10" db="EMBL/GenBank/DDBJ databases">
        <authorList>
            <person name="Varghese N."/>
            <person name="Submissions S."/>
        </authorList>
    </citation>
    <scope>NUCLEOTIDE SEQUENCE [LARGE SCALE GENOMIC DNA]</scope>
    <source>
        <strain evidence="4">JCM 18195</strain>
    </source>
</reference>
<gene>
    <name evidence="3" type="ORF">SAMN05216229_103255</name>
</gene>
<dbReference type="EMBL" id="FOXM01000003">
    <property type="protein sequence ID" value="SFP55597.1"/>
    <property type="molecule type" value="Genomic_DNA"/>
</dbReference>
<dbReference type="InterPro" id="IPR039569">
    <property type="entry name" value="FAS1-like_DH_region"/>
</dbReference>
<sequence length="254" mass="27530">MDLQSLSGQRFADGQWSFASARAQALQQAIGITPDSRELPPTLAFSADMDLRVIDQLFSMTGLAAHQLLHGEQHFVYHRALLPGQLYHSRAELGTVHDKGRFSLLHKHTRLSAEDGALVCEMLSIYVAIPTPGAPRNGPRLDTPAAPARSAVPISREQIGAFAQASGDDNRVHLQAEIARQAGHADVFAQGMLGMGMLGALLPSARLKRFGARFVSPIAMGDQPRLYRQGGTPGELLLTNQQGHIRLRGYAELT</sequence>
<dbReference type="Pfam" id="PF01575">
    <property type="entry name" value="MaoC_dehydratas"/>
    <property type="match status" value="1"/>
</dbReference>
<dbReference type="InterPro" id="IPR029069">
    <property type="entry name" value="HotDog_dom_sf"/>
</dbReference>
<dbReference type="AlphaFoldDB" id="A0A1I5RB80"/>
<feature type="domain" description="MaoC-like" evidence="1">
    <location>
        <begin position="149"/>
        <end position="223"/>
    </location>
</feature>
<evidence type="ECO:0000259" key="2">
    <source>
        <dbReference type="Pfam" id="PF13452"/>
    </source>
</evidence>
<proteinExistence type="predicted"/>
<protein>
    <submittedName>
        <fullName evidence="3">MaoC like domain-containing protein</fullName>
    </submittedName>
</protein>
<dbReference type="Pfam" id="PF13452">
    <property type="entry name" value="FAS1_DH_region"/>
    <property type="match status" value="1"/>
</dbReference>
<dbReference type="Gene3D" id="3.10.129.10">
    <property type="entry name" value="Hotdog Thioesterase"/>
    <property type="match status" value="1"/>
</dbReference>
<dbReference type="InterPro" id="IPR002539">
    <property type="entry name" value="MaoC-like_dom"/>
</dbReference>
<name>A0A1I5RB80_9GAMM</name>